<keyword evidence="2" id="KW-0732">Signal</keyword>
<keyword evidence="1" id="KW-0175">Coiled coil</keyword>
<proteinExistence type="predicted"/>
<dbReference type="EMBL" id="CP001678">
    <property type="protein sequence ID" value="ACT59024.1"/>
    <property type="molecule type" value="Genomic_DNA"/>
</dbReference>
<organism evidence="3 4">
    <name type="scientific">Hirschia baltica (strain ATCC 49814 / DSM 5838 / IFAM 1418)</name>
    <dbReference type="NCBI Taxonomy" id="582402"/>
    <lineage>
        <taxon>Bacteria</taxon>
        <taxon>Pseudomonadati</taxon>
        <taxon>Pseudomonadota</taxon>
        <taxon>Alphaproteobacteria</taxon>
        <taxon>Hyphomonadales</taxon>
        <taxon>Hyphomonadaceae</taxon>
        <taxon>Hirschia</taxon>
    </lineage>
</organism>
<sequence length="135" mass="14669">MTFQLRNASKFFIVSVSALALAGTAHAGSCSSMQKELVNVGNEIVGMQADREEIVATFELHNNERAAAKAELANLETGVIKMTKDEKAGYEASVEEHHAQAEEAKSKLELMNVSLMEKAEAYNEKTTAFNTKCIG</sequence>
<evidence type="ECO:0000313" key="3">
    <source>
        <dbReference type="EMBL" id="ACT59024.1"/>
    </source>
</evidence>
<evidence type="ECO:0000256" key="1">
    <source>
        <dbReference type="SAM" id="Coils"/>
    </source>
</evidence>
<dbReference type="RefSeq" id="WP_015827174.1">
    <property type="nucleotide sequence ID" value="NC_012982.1"/>
</dbReference>
<feature type="signal peptide" evidence="2">
    <location>
        <begin position="1"/>
        <end position="27"/>
    </location>
</feature>
<evidence type="ECO:0000313" key="4">
    <source>
        <dbReference type="Proteomes" id="UP000002745"/>
    </source>
</evidence>
<dbReference type="KEGG" id="hba:Hbal_1332"/>
<protein>
    <submittedName>
        <fullName evidence="3">Uncharacterized protein</fullName>
    </submittedName>
</protein>
<dbReference type="Proteomes" id="UP000002745">
    <property type="component" value="Chromosome"/>
</dbReference>
<feature type="coiled-coil region" evidence="1">
    <location>
        <begin position="58"/>
        <end position="125"/>
    </location>
</feature>
<dbReference type="HOGENOM" id="CLU_1882904_0_0_5"/>
<gene>
    <name evidence="3" type="ordered locus">Hbal_1332</name>
</gene>
<name>C6XIS9_HIRBI</name>
<feature type="chain" id="PRO_5002971315" evidence="2">
    <location>
        <begin position="28"/>
        <end position="135"/>
    </location>
</feature>
<keyword evidence="4" id="KW-1185">Reference proteome</keyword>
<accession>C6XIS9</accession>
<reference evidence="4" key="1">
    <citation type="journal article" date="2011" name="J. Bacteriol.">
        <title>Genome sequences of eight morphologically diverse alphaproteobacteria.</title>
        <authorList>
            <consortium name="US DOE Joint Genome Institute"/>
            <person name="Brown P.J."/>
            <person name="Kysela D.T."/>
            <person name="Buechlein A."/>
            <person name="Hemmerich C."/>
            <person name="Brun Y.V."/>
        </authorList>
    </citation>
    <scope>NUCLEOTIDE SEQUENCE [LARGE SCALE GENOMIC DNA]</scope>
    <source>
        <strain evidence="4">ATCC 49814 / DSM 5838 / IFAM 1418</strain>
    </source>
</reference>
<dbReference type="STRING" id="582402.Hbal_1332"/>
<dbReference type="AlphaFoldDB" id="C6XIS9"/>
<evidence type="ECO:0000256" key="2">
    <source>
        <dbReference type="SAM" id="SignalP"/>
    </source>
</evidence>
<dbReference type="OrthoDB" id="9855075at2"/>